<dbReference type="Pfam" id="PF00400">
    <property type="entry name" value="WD40"/>
    <property type="match status" value="2"/>
</dbReference>
<sequence>MPPPYFHHHHLFSFFVHEDVVVKSTKFEDIKETTIGQHATTVAYIEEEQEQTEITKEIFLEDLETVSEVQIPGVVPHSEDSNMKEECLTTATFSSEEIEHVPLETQKEKGTYDLEEQIVEEYSNSTELHEKSKEDQKEPVIMTNFEPLHKLQAAQDGYILKCLLSPEFCEPQRYLAIASSDSTVKIWNVDCFTLEKTLVGHQRWVWDWVFSVDGAYLITELGGATAEIMSDILAFEANKRVVNITINRLIYVIFDETGTLIYVILMMQKLNMGGGGDFDEDEDDSDTEEEI</sequence>
<dbReference type="PANTHER" id="PTHR19842">
    <property type="entry name" value="G BETA-LIKE PROTEIN GBL"/>
    <property type="match status" value="1"/>
</dbReference>
<dbReference type="InterPro" id="IPR037588">
    <property type="entry name" value="MLST8"/>
</dbReference>
<reference evidence="3 4" key="1">
    <citation type="submission" date="2022-01" db="EMBL/GenBank/DDBJ databases">
        <authorList>
            <person name="Xiong W."/>
            <person name="Schranz E."/>
        </authorList>
    </citation>
    <scope>NUCLEOTIDE SEQUENCE [LARGE SCALE GENOMIC DNA]</scope>
</reference>
<evidence type="ECO:0000256" key="2">
    <source>
        <dbReference type="RuleBase" id="RU369068"/>
    </source>
</evidence>
<dbReference type="AlphaFoldDB" id="A0AAU9N107"/>
<protein>
    <recommendedName>
        <fullName evidence="2">Target of rapamycin complex subunit LST8</fullName>
        <shortName evidence="2">TORC subunit LST8</shortName>
    </recommendedName>
    <alternativeName>
        <fullName evidence="2">Lethal with SEC13 protein 8 homolog</fullName>
    </alternativeName>
</protein>
<comment type="function">
    <text evidence="2">Component of TORC1 complex, which is an essential cell growth regulator that controls plant development. Acts by activating transcription, protein synthesis and ribosome biogenesis, and inhibiting mRNA degradation and autophagy.</text>
</comment>
<organism evidence="3 4">
    <name type="scientific">Lactuca virosa</name>
    <dbReference type="NCBI Taxonomy" id="75947"/>
    <lineage>
        <taxon>Eukaryota</taxon>
        <taxon>Viridiplantae</taxon>
        <taxon>Streptophyta</taxon>
        <taxon>Embryophyta</taxon>
        <taxon>Tracheophyta</taxon>
        <taxon>Spermatophyta</taxon>
        <taxon>Magnoliopsida</taxon>
        <taxon>eudicotyledons</taxon>
        <taxon>Gunneridae</taxon>
        <taxon>Pentapetalae</taxon>
        <taxon>asterids</taxon>
        <taxon>campanulids</taxon>
        <taxon>Asterales</taxon>
        <taxon>Asteraceae</taxon>
        <taxon>Cichorioideae</taxon>
        <taxon>Cichorieae</taxon>
        <taxon>Lactucinae</taxon>
        <taxon>Lactuca</taxon>
    </lineage>
</organism>
<keyword evidence="2" id="KW-0967">Endosome</keyword>
<evidence type="ECO:0000256" key="1">
    <source>
        <dbReference type="ARBA" id="ARBA00009890"/>
    </source>
</evidence>
<dbReference type="GO" id="GO:0031931">
    <property type="term" value="C:TORC1 complex"/>
    <property type="evidence" value="ECO:0007669"/>
    <property type="project" value="UniProtKB-UniRule"/>
</dbReference>
<dbReference type="PANTHER" id="PTHR19842:SF0">
    <property type="entry name" value="TARGET OF RAPAMYCIN COMPLEX SUBUNIT LST8"/>
    <property type="match status" value="1"/>
</dbReference>
<comment type="subcellular location">
    <subcellularLocation>
        <location evidence="2">Endosome</location>
    </subcellularLocation>
</comment>
<dbReference type="EMBL" id="CAKMRJ010003334">
    <property type="protein sequence ID" value="CAH1432442.1"/>
    <property type="molecule type" value="Genomic_DNA"/>
</dbReference>
<gene>
    <name evidence="3" type="ORF">LVIROSA_LOCUS19089</name>
</gene>
<dbReference type="Proteomes" id="UP001157418">
    <property type="component" value="Unassembled WGS sequence"/>
</dbReference>
<comment type="similarity">
    <text evidence="1 2">Belongs to the WD repeat LST8 family.</text>
</comment>
<accession>A0AAU9N107</accession>
<keyword evidence="2" id="KW-0853">WD repeat</keyword>
<dbReference type="GO" id="GO:0032956">
    <property type="term" value="P:regulation of actin cytoskeleton organization"/>
    <property type="evidence" value="ECO:0007669"/>
    <property type="project" value="TreeGrafter"/>
</dbReference>
<dbReference type="Gene3D" id="2.130.10.10">
    <property type="entry name" value="YVTN repeat-like/Quinoprotein amine dehydrogenase"/>
    <property type="match status" value="1"/>
</dbReference>
<evidence type="ECO:0000313" key="4">
    <source>
        <dbReference type="Proteomes" id="UP001157418"/>
    </source>
</evidence>
<evidence type="ECO:0000313" key="3">
    <source>
        <dbReference type="EMBL" id="CAH1432442.1"/>
    </source>
</evidence>
<dbReference type="InterPro" id="IPR015943">
    <property type="entry name" value="WD40/YVTN_repeat-like_dom_sf"/>
</dbReference>
<keyword evidence="4" id="KW-1185">Reference proteome</keyword>
<dbReference type="GO" id="GO:0031929">
    <property type="term" value="P:TOR signaling"/>
    <property type="evidence" value="ECO:0007669"/>
    <property type="project" value="UniProtKB-UniRule"/>
</dbReference>
<dbReference type="GO" id="GO:0031932">
    <property type="term" value="C:TORC2 complex"/>
    <property type="evidence" value="ECO:0007669"/>
    <property type="project" value="InterPro"/>
</dbReference>
<comment type="subunit">
    <text evidence="2">The target of rapamycin complex 1 (TORC1) is composed of at least RAPTOR, LST8 and TOR.</text>
</comment>
<dbReference type="GO" id="GO:0005768">
    <property type="term" value="C:endosome"/>
    <property type="evidence" value="ECO:0007669"/>
    <property type="project" value="UniProtKB-SubCell"/>
</dbReference>
<keyword evidence="2" id="KW-0677">Repeat</keyword>
<name>A0AAU9N107_9ASTR</name>
<dbReference type="SUPFAM" id="SSF50978">
    <property type="entry name" value="WD40 repeat-like"/>
    <property type="match status" value="1"/>
</dbReference>
<dbReference type="InterPro" id="IPR036322">
    <property type="entry name" value="WD40_repeat_dom_sf"/>
</dbReference>
<proteinExistence type="inferred from homology"/>
<dbReference type="InterPro" id="IPR001680">
    <property type="entry name" value="WD40_rpt"/>
</dbReference>
<comment type="caution">
    <text evidence="3">The sequence shown here is derived from an EMBL/GenBank/DDBJ whole genome shotgun (WGS) entry which is preliminary data.</text>
</comment>